<proteinExistence type="predicted"/>
<sequence>MSCRSFARTLARKSRSTRHFSAQPKLKSAPANETLQLLEATASLVSQTIPDSGDSSWNAVLSTALADLKSPHPRPARLVVCGTEGAAARDLVTALLDEPFASTEQARSLRERWAKAPPEQKSLTLEFGNAAAEEDPLRLPLGYLNHDPALLQTADVPVIVTTLDELPSLCITRPDTLVVLNIEDTTAQPRASTSRSPTAPRKYFFVSPTQALDAFAAIRDTPDADAVAVQRYQTALLHATLTSLQNPAALRNRTALAQAQGALAACRAAIQDARAEADRVAAAVSALSALVEEERVRAPRDVFGSTEDHAVDRAIADATAMMKLKIDHMRWRRSIFTIDEITTYLATTLQRVWCVKLEKELIFHSGRLVTMQRDFTTRAFALLAPSNTRALHSPVLHNALRQLTASPTFPVLPSTLGAPLAARSKLILDAPTARLHVAGQRALFGLGGAVAVGMGTSWAGYLGFLMNADGLAGTLFLEPGTAVATGMLIALGGVHWSARKWNRARKKWWDDFTRVAGGLKQDITETLDRTMEEQVLVVARTGCEELAKRLGERKIELDVLQERLDALASAAEQLEQRK</sequence>
<evidence type="ECO:0000313" key="4">
    <source>
        <dbReference type="Proteomes" id="UP000623467"/>
    </source>
</evidence>
<organism evidence="3 4">
    <name type="scientific">Mycena sanguinolenta</name>
    <dbReference type="NCBI Taxonomy" id="230812"/>
    <lineage>
        <taxon>Eukaryota</taxon>
        <taxon>Fungi</taxon>
        <taxon>Dikarya</taxon>
        <taxon>Basidiomycota</taxon>
        <taxon>Agaricomycotina</taxon>
        <taxon>Agaricomycetes</taxon>
        <taxon>Agaricomycetidae</taxon>
        <taxon>Agaricales</taxon>
        <taxon>Marasmiineae</taxon>
        <taxon>Mycenaceae</taxon>
        <taxon>Mycena</taxon>
    </lineage>
</organism>
<feature type="transmembrane region" description="Helical" evidence="2">
    <location>
        <begin position="476"/>
        <end position="498"/>
    </location>
</feature>
<keyword evidence="1" id="KW-0175">Coiled coil</keyword>
<keyword evidence="2" id="KW-1133">Transmembrane helix</keyword>
<feature type="transmembrane region" description="Helical" evidence="2">
    <location>
        <begin position="442"/>
        <end position="464"/>
    </location>
</feature>
<dbReference type="PANTHER" id="PTHR38644:SF1">
    <property type="entry name" value="EXPRESSED PROTEIN"/>
    <property type="match status" value="1"/>
</dbReference>
<dbReference type="EMBL" id="JACAZH010000007">
    <property type="protein sequence ID" value="KAF7363492.1"/>
    <property type="molecule type" value="Genomic_DNA"/>
</dbReference>
<keyword evidence="2" id="KW-0812">Transmembrane</keyword>
<dbReference type="PANTHER" id="PTHR38644">
    <property type="entry name" value="EXPRESSED PROTEIN"/>
    <property type="match status" value="1"/>
</dbReference>
<dbReference type="AlphaFoldDB" id="A0A8H7D8L1"/>
<evidence type="ECO:0000256" key="2">
    <source>
        <dbReference type="SAM" id="Phobius"/>
    </source>
</evidence>
<comment type="caution">
    <text evidence="3">The sequence shown here is derived from an EMBL/GenBank/DDBJ whole genome shotgun (WGS) entry which is preliminary data.</text>
</comment>
<name>A0A8H7D8L1_9AGAR</name>
<gene>
    <name evidence="3" type="ORF">MSAN_01005300</name>
</gene>
<reference evidence="3" key="1">
    <citation type="submission" date="2020-05" db="EMBL/GenBank/DDBJ databases">
        <title>Mycena genomes resolve the evolution of fungal bioluminescence.</title>
        <authorList>
            <person name="Tsai I.J."/>
        </authorList>
    </citation>
    <scope>NUCLEOTIDE SEQUENCE</scope>
    <source>
        <strain evidence="3">160909Yilan</strain>
    </source>
</reference>
<protein>
    <submittedName>
        <fullName evidence="3">Uncharacterized protein</fullName>
    </submittedName>
</protein>
<dbReference type="Proteomes" id="UP000623467">
    <property type="component" value="Unassembled WGS sequence"/>
</dbReference>
<evidence type="ECO:0000313" key="3">
    <source>
        <dbReference type="EMBL" id="KAF7363492.1"/>
    </source>
</evidence>
<accession>A0A8H7D8L1</accession>
<keyword evidence="4" id="KW-1185">Reference proteome</keyword>
<dbReference type="OrthoDB" id="5319015at2759"/>
<feature type="coiled-coil region" evidence="1">
    <location>
        <begin position="543"/>
        <end position="577"/>
    </location>
</feature>
<evidence type="ECO:0000256" key="1">
    <source>
        <dbReference type="SAM" id="Coils"/>
    </source>
</evidence>
<keyword evidence="2" id="KW-0472">Membrane</keyword>